<keyword evidence="1" id="KW-0597">Phosphoprotein</keyword>
<dbReference type="RefSeq" id="WP_013766249.1">
    <property type="nucleotide sequence ID" value="NC_015510.1"/>
</dbReference>
<evidence type="ECO:0000313" key="6">
    <source>
        <dbReference type="EMBL" id="AEE51710.1"/>
    </source>
</evidence>
<accession>F4L376</accession>
<dbReference type="InterPro" id="IPR000792">
    <property type="entry name" value="Tscrpt_reg_LuxR_C"/>
</dbReference>
<keyword evidence="2" id="KW-0238">DNA-binding</keyword>
<dbReference type="GO" id="GO:0003677">
    <property type="term" value="F:DNA binding"/>
    <property type="evidence" value="ECO:0007669"/>
    <property type="project" value="UniProtKB-KW"/>
</dbReference>
<dbReference type="EMBL" id="CP002691">
    <property type="protein sequence ID" value="AEE51710.1"/>
    <property type="molecule type" value="Genomic_DNA"/>
</dbReference>
<reference key="2">
    <citation type="submission" date="2011-04" db="EMBL/GenBank/DDBJ databases">
        <title>Complete sequence of chromosome of Haliscomenobacter hydrossis DSM 1100.</title>
        <authorList>
            <consortium name="US DOE Joint Genome Institute (JGI-PGF)"/>
            <person name="Lucas S."/>
            <person name="Han J."/>
            <person name="Lapidus A."/>
            <person name="Bruce D."/>
            <person name="Goodwin L."/>
            <person name="Pitluck S."/>
            <person name="Peters L."/>
            <person name="Kyrpides N."/>
            <person name="Mavromatis K."/>
            <person name="Ivanova N."/>
            <person name="Ovchinnikova G."/>
            <person name="Pagani I."/>
            <person name="Daligault H."/>
            <person name="Detter J.C."/>
            <person name="Han C."/>
            <person name="Land M."/>
            <person name="Hauser L."/>
            <person name="Markowitz V."/>
            <person name="Cheng J.-F."/>
            <person name="Hugenholtz P."/>
            <person name="Woyke T."/>
            <person name="Wu D."/>
            <person name="Verbarg S."/>
            <person name="Frueling A."/>
            <person name="Brambilla E."/>
            <person name="Klenk H.-P."/>
            <person name="Eisen J.A."/>
        </authorList>
    </citation>
    <scope>NUCLEOTIDE SEQUENCE</scope>
    <source>
        <strain>DSM 1100</strain>
    </source>
</reference>
<evidence type="ECO:0000259" key="4">
    <source>
        <dbReference type="PROSITE" id="PS50043"/>
    </source>
</evidence>
<dbReference type="InterPro" id="IPR016032">
    <property type="entry name" value="Sig_transdc_resp-reg_C-effctor"/>
</dbReference>
<dbReference type="KEGG" id="hhy:Halhy_3859"/>
<evidence type="ECO:0000256" key="3">
    <source>
        <dbReference type="PROSITE-ProRule" id="PRU00169"/>
    </source>
</evidence>
<evidence type="ECO:0000313" key="7">
    <source>
        <dbReference type="Proteomes" id="UP000008461"/>
    </source>
</evidence>
<dbReference type="AlphaFoldDB" id="F4L376"/>
<dbReference type="eggNOG" id="COG2197">
    <property type="taxonomic scope" value="Bacteria"/>
</dbReference>
<feature type="domain" description="Response regulatory" evidence="5">
    <location>
        <begin position="4"/>
        <end position="121"/>
    </location>
</feature>
<dbReference type="GO" id="GO:0000160">
    <property type="term" value="P:phosphorelay signal transduction system"/>
    <property type="evidence" value="ECO:0007669"/>
    <property type="project" value="InterPro"/>
</dbReference>
<sequence>MKVKTIISDNQPVLIEGLKQVLSTDHQFEFQVTACNLDVNWPDVLGHYQPDLVIMELKTPDADSLQIIRQLRKINPGLRICVLTRFEQTSLPPQVNKAGAQGLLLKTAALEELKEGISNILADKAYFPYTQEKARAHSDEGSNTGEPLLTKREVQILQLISKAMSNKQIASQLFISYQTVSVHRKNIMRKLGVSNTAGLVRAAYDHCLV</sequence>
<name>F4L376_HALH1</name>
<organism evidence="6 7">
    <name type="scientific">Haliscomenobacter hydrossis (strain ATCC 27775 / DSM 1100 / LMG 10767 / O)</name>
    <dbReference type="NCBI Taxonomy" id="760192"/>
    <lineage>
        <taxon>Bacteria</taxon>
        <taxon>Pseudomonadati</taxon>
        <taxon>Bacteroidota</taxon>
        <taxon>Saprospiria</taxon>
        <taxon>Saprospirales</taxon>
        <taxon>Haliscomenobacteraceae</taxon>
        <taxon>Haliscomenobacter</taxon>
    </lineage>
</organism>
<dbReference type="PANTHER" id="PTHR43214">
    <property type="entry name" value="TWO-COMPONENT RESPONSE REGULATOR"/>
    <property type="match status" value="1"/>
</dbReference>
<dbReference type="HOGENOM" id="CLU_000445_90_1_10"/>
<dbReference type="PROSITE" id="PS50110">
    <property type="entry name" value="RESPONSE_REGULATORY"/>
    <property type="match status" value="1"/>
</dbReference>
<feature type="domain" description="HTH luxR-type" evidence="4">
    <location>
        <begin position="142"/>
        <end position="207"/>
    </location>
</feature>
<dbReference type="PRINTS" id="PR00038">
    <property type="entry name" value="HTHLUXR"/>
</dbReference>
<dbReference type="Pfam" id="PF00072">
    <property type="entry name" value="Response_reg"/>
    <property type="match status" value="1"/>
</dbReference>
<dbReference type="InterPro" id="IPR011006">
    <property type="entry name" value="CheY-like_superfamily"/>
</dbReference>
<dbReference type="GO" id="GO:0006355">
    <property type="term" value="P:regulation of DNA-templated transcription"/>
    <property type="evidence" value="ECO:0007669"/>
    <property type="project" value="InterPro"/>
</dbReference>
<dbReference type="SMART" id="SM00448">
    <property type="entry name" value="REC"/>
    <property type="match status" value="1"/>
</dbReference>
<dbReference type="Pfam" id="PF00196">
    <property type="entry name" value="GerE"/>
    <property type="match status" value="1"/>
</dbReference>
<comment type="caution">
    <text evidence="3">Lacks conserved residue(s) required for the propagation of feature annotation.</text>
</comment>
<dbReference type="CDD" id="cd06170">
    <property type="entry name" value="LuxR_C_like"/>
    <property type="match status" value="1"/>
</dbReference>
<protein>
    <submittedName>
        <fullName evidence="6">Two component transcriptional regulator, LuxR family</fullName>
    </submittedName>
</protein>
<dbReference type="SUPFAM" id="SSF52172">
    <property type="entry name" value="CheY-like"/>
    <property type="match status" value="1"/>
</dbReference>
<dbReference type="InterPro" id="IPR039420">
    <property type="entry name" value="WalR-like"/>
</dbReference>
<dbReference type="CDD" id="cd17535">
    <property type="entry name" value="REC_NarL-like"/>
    <property type="match status" value="1"/>
</dbReference>
<evidence type="ECO:0000256" key="1">
    <source>
        <dbReference type="ARBA" id="ARBA00022553"/>
    </source>
</evidence>
<evidence type="ECO:0000259" key="5">
    <source>
        <dbReference type="PROSITE" id="PS50110"/>
    </source>
</evidence>
<keyword evidence="7" id="KW-1185">Reference proteome</keyword>
<proteinExistence type="predicted"/>
<dbReference type="PANTHER" id="PTHR43214:SF17">
    <property type="entry name" value="TRANSCRIPTIONAL REGULATORY PROTEIN RCSB"/>
    <property type="match status" value="1"/>
</dbReference>
<dbReference type="STRING" id="760192.Halhy_3859"/>
<dbReference type="InterPro" id="IPR058245">
    <property type="entry name" value="NreC/VraR/RcsB-like_REC"/>
</dbReference>
<dbReference type="SUPFAM" id="SSF46894">
    <property type="entry name" value="C-terminal effector domain of the bipartite response regulators"/>
    <property type="match status" value="1"/>
</dbReference>
<evidence type="ECO:0000256" key="2">
    <source>
        <dbReference type="ARBA" id="ARBA00023125"/>
    </source>
</evidence>
<dbReference type="Proteomes" id="UP000008461">
    <property type="component" value="Chromosome"/>
</dbReference>
<dbReference type="InterPro" id="IPR001789">
    <property type="entry name" value="Sig_transdc_resp-reg_receiver"/>
</dbReference>
<dbReference type="OrthoDB" id="965844at2"/>
<dbReference type="Gene3D" id="3.40.50.2300">
    <property type="match status" value="1"/>
</dbReference>
<reference evidence="6 7" key="1">
    <citation type="journal article" date="2011" name="Stand. Genomic Sci.">
        <title>Complete genome sequence of Haliscomenobacter hydrossis type strain (O).</title>
        <authorList>
            <consortium name="US DOE Joint Genome Institute (JGI-PGF)"/>
            <person name="Daligault H."/>
            <person name="Lapidus A."/>
            <person name="Zeytun A."/>
            <person name="Nolan M."/>
            <person name="Lucas S."/>
            <person name="Del Rio T.G."/>
            <person name="Tice H."/>
            <person name="Cheng J.F."/>
            <person name="Tapia R."/>
            <person name="Han C."/>
            <person name="Goodwin L."/>
            <person name="Pitluck S."/>
            <person name="Liolios K."/>
            <person name="Pagani I."/>
            <person name="Ivanova N."/>
            <person name="Huntemann M."/>
            <person name="Mavromatis K."/>
            <person name="Mikhailova N."/>
            <person name="Pati A."/>
            <person name="Chen A."/>
            <person name="Palaniappan K."/>
            <person name="Land M."/>
            <person name="Hauser L."/>
            <person name="Brambilla E.M."/>
            <person name="Rohde M."/>
            <person name="Verbarg S."/>
            <person name="Goker M."/>
            <person name="Bristow J."/>
            <person name="Eisen J.A."/>
            <person name="Markowitz V."/>
            <person name="Hugenholtz P."/>
            <person name="Kyrpides N.C."/>
            <person name="Klenk H.P."/>
            <person name="Woyke T."/>
        </authorList>
    </citation>
    <scope>NUCLEOTIDE SEQUENCE [LARGE SCALE GENOMIC DNA]</scope>
    <source>
        <strain evidence="7">ATCC 27775 / DSM 1100 / LMG 10767 / O</strain>
    </source>
</reference>
<gene>
    <name evidence="6" type="ordered locus">Halhy_3859</name>
</gene>
<dbReference type="SMART" id="SM00421">
    <property type="entry name" value="HTH_LUXR"/>
    <property type="match status" value="1"/>
</dbReference>
<dbReference type="PROSITE" id="PS50043">
    <property type="entry name" value="HTH_LUXR_2"/>
    <property type="match status" value="1"/>
</dbReference>